<comment type="subunit">
    <text evidence="2">Homotrimer.</text>
</comment>
<evidence type="ECO:0000256" key="5">
    <source>
        <dbReference type="ARBA" id="ARBA00022692"/>
    </source>
</evidence>
<keyword evidence="9" id="KW-0472">Membrane</keyword>
<dbReference type="GO" id="GO:0009279">
    <property type="term" value="C:cell outer membrane"/>
    <property type="evidence" value="ECO:0007669"/>
    <property type="project" value="UniProtKB-SubCell"/>
</dbReference>
<evidence type="ECO:0000256" key="7">
    <source>
        <dbReference type="ARBA" id="ARBA00023065"/>
    </source>
</evidence>
<dbReference type="InterPro" id="IPR002299">
    <property type="entry name" value="Porin_Neis"/>
</dbReference>
<evidence type="ECO:0000259" key="12">
    <source>
        <dbReference type="Pfam" id="PF13609"/>
    </source>
</evidence>
<dbReference type="CDD" id="cd00342">
    <property type="entry name" value="gram_neg_porins"/>
    <property type="match status" value="1"/>
</dbReference>
<dbReference type="Pfam" id="PF13609">
    <property type="entry name" value="Porin_4"/>
    <property type="match status" value="1"/>
</dbReference>
<evidence type="ECO:0000313" key="14">
    <source>
        <dbReference type="Proteomes" id="UP000054683"/>
    </source>
</evidence>
<keyword evidence="8" id="KW-0626">Porin</keyword>
<accession>A0A158H0B5</accession>
<dbReference type="InterPro" id="IPR050298">
    <property type="entry name" value="Gram-neg_bact_OMP"/>
</dbReference>
<evidence type="ECO:0000256" key="1">
    <source>
        <dbReference type="ARBA" id="ARBA00004571"/>
    </source>
</evidence>
<gene>
    <name evidence="13" type="ORF">AWB69_03602</name>
</gene>
<feature type="signal peptide" evidence="11">
    <location>
        <begin position="1"/>
        <end position="20"/>
    </location>
</feature>
<dbReference type="AlphaFoldDB" id="A0A158H0B5"/>
<evidence type="ECO:0000256" key="6">
    <source>
        <dbReference type="ARBA" id="ARBA00022729"/>
    </source>
</evidence>
<feature type="domain" description="Porin" evidence="12">
    <location>
        <begin position="9"/>
        <end position="332"/>
    </location>
</feature>
<dbReference type="Proteomes" id="UP000054683">
    <property type="component" value="Unassembled WGS sequence"/>
</dbReference>
<dbReference type="GO" id="GO:0015288">
    <property type="term" value="F:porin activity"/>
    <property type="evidence" value="ECO:0007669"/>
    <property type="project" value="UniProtKB-KW"/>
</dbReference>
<organism evidence="13 14">
    <name type="scientific">Caballeronia udeis</name>
    <dbReference type="NCBI Taxonomy" id="1232866"/>
    <lineage>
        <taxon>Bacteria</taxon>
        <taxon>Pseudomonadati</taxon>
        <taxon>Pseudomonadota</taxon>
        <taxon>Betaproteobacteria</taxon>
        <taxon>Burkholderiales</taxon>
        <taxon>Burkholderiaceae</taxon>
        <taxon>Caballeronia</taxon>
    </lineage>
</organism>
<evidence type="ECO:0000256" key="3">
    <source>
        <dbReference type="ARBA" id="ARBA00022448"/>
    </source>
</evidence>
<reference evidence="13 14" key="1">
    <citation type="submission" date="2016-01" db="EMBL/GenBank/DDBJ databases">
        <authorList>
            <person name="Oliw E.H."/>
        </authorList>
    </citation>
    <scope>NUCLEOTIDE SEQUENCE [LARGE SCALE GENOMIC DNA]</scope>
    <source>
        <strain evidence="13">LMG 27134</strain>
    </source>
</reference>
<sequence length="367" mass="39197">MTKKMLCCAFLCCGSSAAWSQSSVTLYGLLDNGVTYVTNAGGGHQALEQSSIMRGNRWGFVGQEDLGGGLSAIFRLESGFNVENGTSAQGGREFGRQAYVGLSSPYGTLTLGRQYDFIVEYVGVVGSSALFNTAYAFHIGDIDRVSGERSDSAVKYVSPDYHGLTFGAMYAFGTQSTPGATGRTVSFGARYQQGGFTAGAAYTAVYEQVMPLAAFFGTTTLFGHSIGTINPKTGAIVAANVNVDRTQTVAVAANYRWEKFGLYGMFTGTNVQVGQNSGDFLTYEMSGQYMFTPAFSASAGYAYETFQGKKYGLASATIDYRLSKTTDVYLSVINMHAYSGTDADIFGLTTSTSNMQSSIRVGLMHLF</sequence>
<dbReference type="RefSeq" id="WP_062086939.1">
    <property type="nucleotide sequence ID" value="NZ_FCOK02000022.1"/>
</dbReference>
<keyword evidence="10" id="KW-0998">Cell outer membrane</keyword>
<dbReference type="InterPro" id="IPR033900">
    <property type="entry name" value="Gram_neg_porin_domain"/>
</dbReference>
<comment type="subcellular location">
    <subcellularLocation>
        <location evidence="1">Cell outer membrane</location>
        <topology evidence="1">Multi-pass membrane protein</topology>
    </subcellularLocation>
</comment>
<feature type="chain" id="PRO_5008501728" evidence="11">
    <location>
        <begin position="21"/>
        <end position="367"/>
    </location>
</feature>
<keyword evidence="3" id="KW-0813">Transport</keyword>
<keyword evidence="6 11" id="KW-0732">Signal</keyword>
<evidence type="ECO:0000256" key="9">
    <source>
        <dbReference type="ARBA" id="ARBA00023136"/>
    </source>
</evidence>
<proteinExistence type="predicted"/>
<dbReference type="PRINTS" id="PR00184">
    <property type="entry name" value="NEISSPPORIN"/>
</dbReference>
<protein>
    <submittedName>
        <fullName evidence="13">Porin protein</fullName>
    </submittedName>
</protein>
<dbReference type="Gene3D" id="2.40.160.10">
    <property type="entry name" value="Porin"/>
    <property type="match status" value="1"/>
</dbReference>
<dbReference type="SUPFAM" id="SSF56935">
    <property type="entry name" value="Porins"/>
    <property type="match status" value="1"/>
</dbReference>
<keyword evidence="7" id="KW-0406">Ion transport</keyword>
<dbReference type="PANTHER" id="PTHR34501">
    <property type="entry name" value="PROTEIN YDDL-RELATED"/>
    <property type="match status" value="1"/>
</dbReference>
<evidence type="ECO:0000256" key="8">
    <source>
        <dbReference type="ARBA" id="ARBA00023114"/>
    </source>
</evidence>
<name>A0A158H0B5_9BURK</name>
<keyword evidence="4" id="KW-1134">Transmembrane beta strand</keyword>
<keyword evidence="5" id="KW-0812">Transmembrane</keyword>
<dbReference type="GO" id="GO:0006811">
    <property type="term" value="P:monoatomic ion transport"/>
    <property type="evidence" value="ECO:0007669"/>
    <property type="project" value="UniProtKB-KW"/>
</dbReference>
<evidence type="ECO:0000256" key="4">
    <source>
        <dbReference type="ARBA" id="ARBA00022452"/>
    </source>
</evidence>
<evidence type="ECO:0000256" key="2">
    <source>
        <dbReference type="ARBA" id="ARBA00011233"/>
    </source>
</evidence>
<dbReference type="GO" id="GO:0046930">
    <property type="term" value="C:pore complex"/>
    <property type="evidence" value="ECO:0007669"/>
    <property type="project" value="UniProtKB-KW"/>
</dbReference>
<dbReference type="PANTHER" id="PTHR34501:SF9">
    <property type="entry name" value="MAJOR OUTER MEMBRANE PROTEIN P.IA"/>
    <property type="match status" value="1"/>
</dbReference>
<evidence type="ECO:0000313" key="13">
    <source>
        <dbReference type="EMBL" id="SAL37160.1"/>
    </source>
</evidence>
<dbReference type="InterPro" id="IPR023614">
    <property type="entry name" value="Porin_dom_sf"/>
</dbReference>
<evidence type="ECO:0000256" key="11">
    <source>
        <dbReference type="SAM" id="SignalP"/>
    </source>
</evidence>
<evidence type="ECO:0000256" key="10">
    <source>
        <dbReference type="ARBA" id="ARBA00023237"/>
    </source>
</evidence>
<dbReference type="EMBL" id="FCOK02000022">
    <property type="protein sequence ID" value="SAL37160.1"/>
    <property type="molecule type" value="Genomic_DNA"/>
</dbReference>